<dbReference type="NCBIfam" id="TIGR02448">
    <property type="entry name" value="conserverd hypothetical protein"/>
    <property type="match status" value="1"/>
</dbReference>
<sequence length="108" mass="11323">MRPTLPLCLALLALPAAALADEGSGSWLLSSSAAITFAPATTSNLSQEERQPGIQAQARDDAMAFVASDGRIRGAQLERTLQELHRQPATASADDMSLARALAASAYR</sequence>
<evidence type="ECO:0000313" key="2">
    <source>
        <dbReference type="EMBL" id="XBY64741.1"/>
    </source>
</evidence>
<dbReference type="Pfam" id="PF09498">
    <property type="entry name" value="DUF2388"/>
    <property type="match status" value="1"/>
</dbReference>
<feature type="chain" id="PRO_5043459440" evidence="1">
    <location>
        <begin position="21"/>
        <end position="108"/>
    </location>
</feature>
<accession>A0AAU7Y511</accession>
<dbReference type="InterPro" id="IPR012661">
    <property type="entry name" value="CHP02448"/>
</dbReference>
<reference evidence="2" key="1">
    <citation type="submission" date="2023-08" db="EMBL/GenBank/DDBJ databases">
        <title>Increased levels of nutrients transform a symbiont into a lethal pathobiont.</title>
        <authorList>
            <person name="Lachnit T."/>
            <person name="Ulrich L."/>
            <person name="Willmer F.M."/>
            <person name="Hasenbein T."/>
            <person name="Steiner L.X."/>
            <person name="Wolters M."/>
            <person name="Herbst E.M."/>
            <person name="Deines P."/>
        </authorList>
    </citation>
    <scope>NUCLEOTIDE SEQUENCE</scope>
    <source>
        <strain evidence="2">T3</strain>
    </source>
</reference>
<evidence type="ECO:0000256" key="1">
    <source>
        <dbReference type="SAM" id="SignalP"/>
    </source>
</evidence>
<dbReference type="EMBL" id="CP158373">
    <property type="protein sequence ID" value="XBY64741.1"/>
    <property type="molecule type" value="Genomic_DNA"/>
</dbReference>
<gene>
    <name evidence="2" type="ORF">ABS648_02970</name>
</gene>
<dbReference type="AlphaFoldDB" id="A0AAU7Y511"/>
<proteinExistence type="predicted"/>
<keyword evidence="1" id="KW-0732">Signal</keyword>
<protein>
    <submittedName>
        <fullName evidence="2">DUF2388 domain-containing protein</fullName>
    </submittedName>
</protein>
<feature type="signal peptide" evidence="1">
    <location>
        <begin position="1"/>
        <end position="20"/>
    </location>
</feature>
<organism evidence="2">
    <name type="scientific">Pseudomonas solani</name>
    <dbReference type="NCBI Taxonomy" id="2731552"/>
    <lineage>
        <taxon>Bacteria</taxon>
        <taxon>Pseudomonadati</taxon>
        <taxon>Pseudomonadota</taxon>
        <taxon>Gammaproteobacteria</taxon>
        <taxon>Pseudomonadales</taxon>
        <taxon>Pseudomonadaceae</taxon>
        <taxon>Pseudomonas</taxon>
    </lineage>
</organism>
<dbReference type="RefSeq" id="WP_043244084.1">
    <property type="nucleotide sequence ID" value="NZ_CP158373.1"/>
</dbReference>
<name>A0AAU7Y511_9PSED</name>